<feature type="region of interest" description="Disordered" evidence="1">
    <location>
        <begin position="264"/>
        <end position="289"/>
    </location>
</feature>
<protein>
    <submittedName>
        <fullName evidence="2">Uncharacterized protein</fullName>
    </submittedName>
</protein>
<feature type="compositionally biased region" description="Basic and acidic residues" evidence="1">
    <location>
        <begin position="264"/>
        <end position="279"/>
    </location>
</feature>
<proteinExistence type="predicted"/>
<reference evidence="2" key="2">
    <citation type="submission" date="2023-05" db="EMBL/GenBank/DDBJ databases">
        <authorList>
            <person name="Li W."/>
        </authorList>
    </citation>
    <scope>NUCLEOTIDE SEQUENCE</scope>
    <source>
        <strain evidence="2">RcBYV-1084-5</strain>
    </source>
</reference>
<name>A0AA51BSE5_9VIRU</name>
<accession>A0AA51BSE5</accession>
<dbReference type="EMBL" id="OQ999731">
    <property type="protein sequence ID" value="WMI40153.1"/>
    <property type="molecule type" value="Genomic_RNA"/>
</dbReference>
<evidence type="ECO:0000313" key="2">
    <source>
        <dbReference type="EMBL" id="WMI40153.1"/>
    </source>
</evidence>
<organism evidence="2">
    <name type="scientific">Rhizoctonia cerealis bunyavirus</name>
    <dbReference type="NCBI Taxonomy" id="3068840"/>
    <lineage>
        <taxon>Viruses</taxon>
        <taxon>Riboviria</taxon>
        <taxon>Orthornavirae</taxon>
        <taxon>Negarnaviricota</taxon>
        <taxon>Polyploviricotina</taxon>
        <taxon>Ellioviricetes</taxon>
        <taxon>Bunyavirales</taxon>
    </lineage>
</organism>
<sequence>MLPFLKAFPTIVGGGKISTIYFNVLHLYSMSTQQSSIKSSSDIKSKFASKEAAKLFAVYEATGTPRSPETIVKEAQAKLIEEIFRAKLYLGKDITKATLPKDAEIEEVPITTEATRKFLDDNIVNGLVTFAMKEGNMKDDRFYFLIAVGAKGPYYSALPGMSGSNSKSKLQTALADLICQEIASGRDTALSSFFKSRAWTPPMETLKFMFSKGMHASSFPQEKDKVDLLRSDIELIFKGMQSQPKKTKDWIWVAKSEIKFFKPDATKPQVDDKGKKPEGQSDPASTDAF</sequence>
<reference evidence="2" key="1">
    <citation type="journal article" date="2023" name="Microbiol. Spectr.">
        <title>Extreme Diversity of Mycoviruses Present in Single Strains of Rhizoctonia cerealis, the Pathogen of Wheat Sharp Eyespot.</title>
        <authorList>
            <person name="Li W."/>
            <person name="Sun H."/>
            <person name="Cao S."/>
            <person name="Zhang A."/>
            <person name="Zhang H."/>
            <person name="Shu Y."/>
            <person name="Chen H."/>
        </authorList>
    </citation>
    <scope>NUCLEOTIDE SEQUENCE</scope>
    <source>
        <strain evidence="2">RcBYV-1084-5</strain>
    </source>
</reference>
<evidence type="ECO:0000256" key="1">
    <source>
        <dbReference type="SAM" id="MobiDB-lite"/>
    </source>
</evidence>